<gene>
    <name evidence="2" type="ORF">UFOPK2683_00403</name>
    <name evidence="3" type="ORF">UFOPK3605_00132</name>
    <name evidence="4" type="ORF">UFOPK3897_00136</name>
    <name evidence="5" type="ORF">UFOPK4121_00023</name>
</gene>
<dbReference type="EMBL" id="CAFBOF010000001">
    <property type="protein sequence ID" value="CAB4968644.1"/>
    <property type="molecule type" value="Genomic_DNA"/>
</dbReference>
<reference evidence="2" key="1">
    <citation type="submission" date="2020-05" db="EMBL/GenBank/DDBJ databases">
        <authorList>
            <person name="Chiriac C."/>
            <person name="Salcher M."/>
            <person name="Ghai R."/>
            <person name="Kavagutti S V."/>
        </authorList>
    </citation>
    <scope>NUCLEOTIDE SEQUENCE</scope>
</reference>
<dbReference type="Pfam" id="PF13577">
    <property type="entry name" value="SnoaL_4"/>
    <property type="match status" value="1"/>
</dbReference>
<proteinExistence type="predicted"/>
<evidence type="ECO:0000313" key="5">
    <source>
        <dbReference type="EMBL" id="CAB5010699.1"/>
    </source>
</evidence>
<accession>A0A6J6RFH8</accession>
<dbReference type="EMBL" id="CAFBMM010000001">
    <property type="protein sequence ID" value="CAB4894666.1"/>
    <property type="molecule type" value="Genomic_DNA"/>
</dbReference>
<dbReference type="SUPFAM" id="SSF54427">
    <property type="entry name" value="NTF2-like"/>
    <property type="match status" value="1"/>
</dbReference>
<dbReference type="Gene3D" id="3.10.450.50">
    <property type="match status" value="1"/>
</dbReference>
<dbReference type="CDD" id="cd00531">
    <property type="entry name" value="NTF2_like"/>
    <property type="match status" value="1"/>
</dbReference>
<dbReference type="AlphaFoldDB" id="A0A6J6RFH8"/>
<dbReference type="EMBL" id="CAFBPQ010000001">
    <property type="protein sequence ID" value="CAB5010699.1"/>
    <property type="molecule type" value="Genomic_DNA"/>
</dbReference>
<evidence type="ECO:0000313" key="3">
    <source>
        <dbReference type="EMBL" id="CAB4894666.1"/>
    </source>
</evidence>
<dbReference type="InterPro" id="IPR032710">
    <property type="entry name" value="NTF2-like_dom_sf"/>
</dbReference>
<name>A0A6J6RFH8_9ZZZZ</name>
<evidence type="ECO:0000313" key="4">
    <source>
        <dbReference type="EMBL" id="CAB4968644.1"/>
    </source>
</evidence>
<feature type="domain" description="SnoaL-like" evidence="1">
    <location>
        <begin position="7"/>
        <end position="134"/>
    </location>
</feature>
<evidence type="ECO:0000259" key="1">
    <source>
        <dbReference type="Pfam" id="PF13577"/>
    </source>
</evidence>
<dbReference type="InterPro" id="IPR037401">
    <property type="entry name" value="SnoaL-like"/>
</dbReference>
<protein>
    <submittedName>
        <fullName evidence="2">Unannotated protein</fullName>
    </submittedName>
</protein>
<organism evidence="2">
    <name type="scientific">freshwater metagenome</name>
    <dbReference type="NCBI Taxonomy" id="449393"/>
    <lineage>
        <taxon>unclassified sequences</taxon>
        <taxon>metagenomes</taxon>
        <taxon>ecological metagenomes</taxon>
    </lineage>
</organism>
<evidence type="ECO:0000313" key="2">
    <source>
        <dbReference type="EMBL" id="CAB4718024.1"/>
    </source>
</evidence>
<dbReference type="EMBL" id="CAEZYK010000014">
    <property type="protein sequence ID" value="CAB4718024.1"/>
    <property type="molecule type" value="Genomic_DNA"/>
</dbReference>
<sequence>MSTQAVADARSAIEEIVYGYAELMDRGDFAGVAALFSRAHYRGAGPSDSGVEGAAAVQEVLETMVQRYDDGTPRTLHVTTNLAIDVDELAVSARARSCFTVFQQVDTGVINPIIAGRYQDSYARDDSGWYLTERVFLTSLVGDLSAHLTVDPFSVA</sequence>